<keyword evidence="3" id="KW-0862">Zinc</keyword>
<dbReference type="Proteomes" id="UP000596742">
    <property type="component" value="Unassembled WGS sequence"/>
</dbReference>
<evidence type="ECO:0000256" key="2">
    <source>
        <dbReference type="ARBA" id="ARBA00022771"/>
    </source>
</evidence>
<dbReference type="EC" id="2.3.2.27" evidence="7"/>
<dbReference type="SUPFAM" id="SSF57845">
    <property type="entry name" value="B-box zinc-binding domain"/>
    <property type="match status" value="1"/>
</dbReference>
<dbReference type="PROSITE" id="PS50119">
    <property type="entry name" value="ZF_BBOX"/>
    <property type="match status" value="1"/>
</dbReference>
<dbReference type="CDD" id="cd19757">
    <property type="entry name" value="Bbox1"/>
    <property type="match status" value="1"/>
</dbReference>
<comment type="caution">
    <text evidence="7">The sequence shown here is derived from an EMBL/GenBank/DDBJ whole genome shotgun (WGS) entry which is preliminary data.</text>
</comment>
<keyword evidence="1" id="KW-0479">Metal-binding</keyword>
<keyword evidence="8" id="KW-1185">Reference proteome</keyword>
<dbReference type="Gene3D" id="3.30.40.10">
    <property type="entry name" value="Zinc/RING finger domain, C3HC4 (zinc finger)"/>
    <property type="match status" value="1"/>
</dbReference>
<feature type="domain" description="B box-type" evidence="6">
    <location>
        <begin position="139"/>
        <end position="179"/>
    </location>
</feature>
<evidence type="ECO:0000259" key="5">
    <source>
        <dbReference type="PROSITE" id="PS50089"/>
    </source>
</evidence>
<dbReference type="Pfam" id="PF13445">
    <property type="entry name" value="zf-RING_UBOX"/>
    <property type="match status" value="1"/>
</dbReference>
<dbReference type="SMART" id="SM00184">
    <property type="entry name" value="RING"/>
    <property type="match status" value="1"/>
</dbReference>
<evidence type="ECO:0000256" key="1">
    <source>
        <dbReference type="ARBA" id="ARBA00022723"/>
    </source>
</evidence>
<dbReference type="Pfam" id="PF00643">
    <property type="entry name" value="zf-B_box"/>
    <property type="match status" value="1"/>
</dbReference>
<dbReference type="InterPro" id="IPR027370">
    <property type="entry name" value="Znf-RING_euk"/>
</dbReference>
<keyword evidence="7" id="KW-0012">Acyltransferase</keyword>
<keyword evidence="2 4" id="KW-0863">Zinc-finger</keyword>
<evidence type="ECO:0000313" key="7">
    <source>
        <dbReference type="EMBL" id="VDI56080.1"/>
    </source>
</evidence>
<dbReference type="InterPro" id="IPR001841">
    <property type="entry name" value="Znf_RING"/>
</dbReference>
<sequence>MAQGKYSDIESKCGICLSPYTEPRLLDCFHTFCTPCLEKLDVNDSYLTCPLCRTKVSIPDKGVCGLKSYPFNFKQSHSDNELNDMCEFCLDENIAVAKCLDCKINLCTNCRDYHKKIKTSHNHSLEKLKLEQLDTHDDISAHECKEHKKEFTLFCKPCNIFLCSDCSEKDHRLHNIQNLSQLAQSKKKMLLARTASLKSRISVLGNTAERVKQEENYYYKNCSILKKDILAHATSIKDVFCNTVDILTSKQLATIDNTKKIDIKVIDTYLNEIETEQLSLAGLTKTTEDFTDRSPDKVLTVDSFVIGGQLDKVLNKTLNPLSLHVFKYECEEFVEATVENLVGKVKASNINVITPLYTQLPVPELLPKVEKVHSFQFPESIRDIVAGNNDNTWIFNAANSVCLCNQDGTVRSTYAPPKESRRMLRKSADELWFWTGQSAVRNVNSQFQEGYKVSFQNGSVGCFTQNGNLLVYNKEEKIFCVVSQNEGVQNKIKITDPKNKLQNTNIFTNTNILMAETTNCNLVISTQNDTVVITNKHGSILETF</sequence>
<evidence type="ECO:0000256" key="4">
    <source>
        <dbReference type="PROSITE-ProRule" id="PRU00024"/>
    </source>
</evidence>
<accession>A0A8B6FXB2</accession>
<dbReference type="PROSITE" id="PS50089">
    <property type="entry name" value="ZF_RING_2"/>
    <property type="match status" value="1"/>
</dbReference>
<keyword evidence="7" id="KW-0808">Transferase</keyword>
<dbReference type="GO" id="GO:0008270">
    <property type="term" value="F:zinc ion binding"/>
    <property type="evidence" value="ECO:0007669"/>
    <property type="project" value="UniProtKB-KW"/>
</dbReference>
<dbReference type="SUPFAM" id="SSF57850">
    <property type="entry name" value="RING/U-box"/>
    <property type="match status" value="1"/>
</dbReference>
<dbReference type="InterPro" id="IPR017907">
    <property type="entry name" value="Znf_RING_CS"/>
</dbReference>
<evidence type="ECO:0000313" key="8">
    <source>
        <dbReference type="Proteomes" id="UP000596742"/>
    </source>
</evidence>
<dbReference type="PANTHER" id="PTHR25462">
    <property type="entry name" value="BONUS, ISOFORM C-RELATED"/>
    <property type="match status" value="1"/>
</dbReference>
<dbReference type="InterPro" id="IPR000315">
    <property type="entry name" value="Znf_B-box"/>
</dbReference>
<evidence type="ECO:0000259" key="6">
    <source>
        <dbReference type="PROSITE" id="PS50119"/>
    </source>
</evidence>
<dbReference type="Gene3D" id="3.30.160.60">
    <property type="entry name" value="Classic Zinc Finger"/>
    <property type="match status" value="1"/>
</dbReference>
<dbReference type="PROSITE" id="PS00518">
    <property type="entry name" value="ZF_RING_1"/>
    <property type="match status" value="1"/>
</dbReference>
<protein>
    <submittedName>
        <fullName evidence="7">Tripartite motif-containing protein 56</fullName>
        <ecNumber evidence="7">2.3.2.27</ecNumber>
    </submittedName>
</protein>
<dbReference type="GO" id="GO:0061630">
    <property type="term" value="F:ubiquitin protein ligase activity"/>
    <property type="evidence" value="ECO:0007669"/>
    <property type="project" value="UniProtKB-EC"/>
</dbReference>
<organism evidence="7 8">
    <name type="scientific">Mytilus galloprovincialis</name>
    <name type="common">Mediterranean mussel</name>
    <dbReference type="NCBI Taxonomy" id="29158"/>
    <lineage>
        <taxon>Eukaryota</taxon>
        <taxon>Metazoa</taxon>
        <taxon>Spiralia</taxon>
        <taxon>Lophotrochozoa</taxon>
        <taxon>Mollusca</taxon>
        <taxon>Bivalvia</taxon>
        <taxon>Autobranchia</taxon>
        <taxon>Pteriomorphia</taxon>
        <taxon>Mytilida</taxon>
        <taxon>Mytiloidea</taxon>
        <taxon>Mytilidae</taxon>
        <taxon>Mytilinae</taxon>
        <taxon>Mytilus</taxon>
    </lineage>
</organism>
<dbReference type="PANTHER" id="PTHR25462:SF296">
    <property type="entry name" value="MEIOTIC P26, ISOFORM F"/>
    <property type="match status" value="1"/>
</dbReference>
<dbReference type="InterPro" id="IPR047153">
    <property type="entry name" value="TRIM45/56/19-like"/>
</dbReference>
<feature type="domain" description="RING-type" evidence="5">
    <location>
        <begin position="13"/>
        <end position="53"/>
    </location>
</feature>
<proteinExistence type="predicted"/>
<dbReference type="OrthoDB" id="6090419at2759"/>
<dbReference type="InterPro" id="IPR013083">
    <property type="entry name" value="Znf_RING/FYVE/PHD"/>
</dbReference>
<evidence type="ECO:0000256" key="3">
    <source>
        <dbReference type="ARBA" id="ARBA00022833"/>
    </source>
</evidence>
<gene>
    <name evidence="7" type="ORF">MGAL_10B018842</name>
</gene>
<dbReference type="EMBL" id="UYJE01007564">
    <property type="protein sequence ID" value="VDI56080.1"/>
    <property type="molecule type" value="Genomic_DNA"/>
</dbReference>
<dbReference type="AlphaFoldDB" id="A0A8B6FXB2"/>
<reference evidence="7" key="1">
    <citation type="submission" date="2018-11" db="EMBL/GenBank/DDBJ databases">
        <authorList>
            <person name="Alioto T."/>
            <person name="Alioto T."/>
        </authorList>
    </citation>
    <scope>NUCLEOTIDE SEQUENCE</scope>
</reference>
<name>A0A8B6FXB2_MYTGA</name>
<dbReference type="SMART" id="SM00336">
    <property type="entry name" value="BBOX"/>
    <property type="match status" value="2"/>
</dbReference>